<dbReference type="AlphaFoldDB" id="A0A5E6VZA7"/>
<gene>
    <name evidence="1" type="ORF">PS673_04337</name>
</gene>
<accession>A0A5E6VZA7</accession>
<sequence length="88" mass="9088">MGGMVSMASSAAWGSAGGLVYADGSVGGGGLTSSSGAALTMPRLTLISITAAMPGLLKKPSDLRSVLFFIFFPRDASVWLTFAKRWTQ</sequence>
<evidence type="ECO:0000313" key="2">
    <source>
        <dbReference type="Proteomes" id="UP000344274"/>
    </source>
</evidence>
<proteinExistence type="predicted"/>
<organism evidence="1 2">
    <name type="scientific">Pseudomonas fluorescens</name>
    <dbReference type="NCBI Taxonomy" id="294"/>
    <lineage>
        <taxon>Bacteria</taxon>
        <taxon>Pseudomonadati</taxon>
        <taxon>Pseudomonadota</taxon>
        <taxon>Gammaproteobacteria</taxon>
        <taxon>Pseudomonadales</taxon>
        <taxon>Pseudomonadaceae</taxon>
        <taxon>Pseudomonas</taxon>
    </lineage>
</organism>
<protein>
    <submittedName>
        <fullName evidence="1">Uncharacterized protein</fullName>
    </submittedName>
</protein>
<reference evidence="1 2" key="1">
    <citation type="submission" date="2019-09" db="EMBL/GenBank/DDBJ databases">
        <authorList>
            <person name="Chandra G."/>
            <person name="Truman W A."/>
        </authorList>
    </citation>
    <scope>NUCLEOTIDE SEQUENCE [LARGE SCALE GENOMIC DNA]</scope>
    <source>
        <strain evidence="1">PS673</strain>
    </source>
</reference>
<dbReference type="EMBL" id="CABVHB010000044">
    <property type="protein sequence ID" value="VVN21737.1"/>
    <property type="molecule type" value="Genomic_DNA"/>
</dbReference>
<evidence type="ECO:0000313" key="1">
    <source>
        <dbReference type="EMBL" id="VVN21737.1"/>
    </source>
</evidence>
<dbReference type="Proteomes" id="UP000344274">
    <property type="component" value="Unassembled WGS sequence"/>
</dbReference>
<name>A0A5E6VZA7_PSEFL</name>